<dbReference type="STRING" id="128403.WA1_26240"/>
<gene>
    <name evidence="1" type="ORF">WA1_26240</name>
</gene>
<evidence type="ECO:0000313" key="1">
    <source>
        <dbReference type="EMBL" id="KYC40618.1"/>
    </source>
</evidence>
<dbReference type="RefSeq" id="WP_017746921.1">
    <property type="nucleotide sequence ID" value="NZ_KQ976354.1"/>
</dbReference>
<proteinExistence type="predicted"/>
<evidence type="ECO:0000313" key="2">
    <source>
        <dbReference type="Proteomes" id="UP000076925"/>
    </source>
</evidence>
<sequence>MKIQILTIEATLEKGTFKVVVLVGEKQHKFTMKVESVTVANREVQVTNGDDNFSEVFRFNQIGASDICKLVAKIYNNQVVELPADLGEFYLEKTKSALL</sequence>
<dbReference type="AlphaFoldDB" id="A0A139X7E3"/>
<protein>
    <submittedName>
        <fullName evidence="1">Uncharacterized protein</fullName>
    </submittedName>
</protein>
<comment type="caution">
    <text evidence="1">The sequence shown here is derived from an EMBL/GenBank/DDBJ whole genome shotgun (WGS) entry which is preliminary data.</text>
</comment>
<keyword evidence="2" id="KW-1185">Reference proteome</keyword>
<accession>A0A139X7E3</accession>
<organism evidence="1 2">
    <name type="scientific">Scytonema hofmannii PCC 7110</name>
    <dbReference type="NCBI Taxonomy" id="128403"/>
    <lineage>
        <taxon>Bacteria</taxon>
        <taxon>Bacillati</taxon>
        <taxon>Cyanobacteriota</taxon>
        <taxon>Cyanophyceae</taxon>
        <taxon>Nostocales</taxon>
        <taxon>Scytonemataceae</taxon>
        <taxon>Scytonema</taxon>
    </lineage>
</organism>
<dbReference type="OrthoDB" id="583602at2"/>
<dbReference type="EMBL" id="ANNX02000027">
    <property type="protein sequence ID" value="KYC40618.1"/>
    <property type="molecule type" value="Genomic_DNA"/>
</dbReference>
<dbReference type="Proteomes" id="UP000076925">
    <property type="component" value="Unassembled WGS sequence"/>
</dbReference>
<name>A0A139X7E3_9CYAN</name>
<reference evidence="1 2" key="1">
    <citation type="journal article" date="2013" name="Genome Biol. Evol.">
        <title>Genomes of Stigonematalean cyanobacteria (subsection V) and the evolution of oxygenic photosynthesis from prokaryotes to plastids.</title>
        <authorList>
            <person name="Dagan T."/>
            <person name="Roettger M."/>
            <person name="Stucken K."/>
            <person name="Landan G."/>
            <person name="Koch R."/>
            <person name="Major P."/>
            <person name="Gould S.B."/>
            <person name="Goremykin V.V."/>
            <person name="Rippka R."/>
            <person name="Tandeau de Marsac N."/>
            <person name="Gugger M."/>
            <person name="Lockhart P.J."/>
            <person name="Allen J.F."/>
            <person name="Brune I."/>
            <person name="Maus I."/>
            <person name="Puhler A."/>
            <person name="Martin W.F."/>
        </authorList>
    </citation>
    <scope>NUCLEOTIDE SEQUENCE [LARGE SCALE GENOMIC DNA]</scope>
    <source>
        <strain evidence="1 2">PCC 7110</strain>
    </source>
</reference>